<name>A0ACB7P220_9PEZI</name>
<dbReference type="Proteomes" id="UP000724584">
    <property type="component" value="Unassembled WGS sequence"/>
</dbReference>
<proteinExistence type="predicted"/>
<organism evidence="1 2">
    <name type="scientific">Chaetomium tenue</name>
    <dbReference type="NCBI Taxonomy" id="1854479"/>
    <lineage>
        <taxon>Eukaryota</taxon>
        <taxon>Fungi</taxon>
        <taxon>Dikarya</taxon>
        <taxon>Ascomycota</taxon>
        <taxon>Pezizomycotina</taxon>
        <taxon>Sordariomycetes</taxon>
        <taxon>Sordariomycetidae</taxon>
        <taxon>Sordariales</taxon>
        <taxon>Chaetomiaceae</taxon>
        <taxon>Chaetomium</taxon>
    </lineage>
</organism>
<evidence type="ECO:0000313" key="1">
    <source>
        <dbReference type="EMBL" id="KAH6623927.1"/>
    </source>
</evidence>
<evidence type="ECO:0000313" key="2">
    <source>
        <dbReference type="Proteomes" id="UP000724584"/>
    </source>
</evidence>
<keyword evidence="2" id="KW-1185">Reference proteome</keyword>
<accession>A0ACB7P220</accession>
<gene>
    <name evidence="1" type="ORF">F5144DRAFT_551387</name>
</gene>
<dbReference type="EMBL" id="JAGIZQ010000006">
    <property type="protein sequence ID" value="KAH6623927.1"/>
    <property type="molecule type" value="Genomic_DNA"/>
</dbReference>
<comment type="caution">
    <text evidence="1">The sequence shown here is derived from an EMBL/GenBank/DDBJ whole genome shotgun (WGS) entry which is preliminary data.</text>
</comment>
<reference evidence="1 2" key="1">
    <citation type="journal article" date="2021" name="Nat. Commun.">
        <title>Genetic determinants of endophytism in the Arabidopsis root mycobiome.</title>
        <authorList>
            <person name="Mesny F."/>
            <person name="Miyauchi S."/>
            <person name="Thiergart T."/>
            <person name="Pickel B."/>
            <person name="Atanasova L."/>
            <person name="Karlsson M."/>
            <person name="Huettel B."/>
            <person name="Barry K.W."/>
            <person name="Haridas S."/>
            <person name="Chen C."/>
            <person name="Bauer D."/>
            <person name="Andreopoulos W."/>
            <person name="Pangilinan J."/>
            <person name="LaButti K."/>
            <person name="Riley R."/>
            <person name="Lipzen A."/>
            <person name="Clum A."/>
            <person name="Drula E."/>
            <person name="Henrissat B."/>
            <person name="Kohler A."/>
            <person name="Grigoriev I.V."/>
            <person name="Martin F.M."/>
            <person name="Hacquard S."/>
        </authorList>
    </citation>
    <scope>NUCLEOTIDE SEQUENCE [LARGE SCALE GENOMIC DNA]</scope>
    <source>
        <strain evidence="1 2">MPI-SDFR-AT-0079</strain>
    </source>
</reference>
<sequence length="388" mass="43957">MEEHFPSMIRKQCEVCKKTDGLSRCGGCYTYYYCGRDHQTSDRPTHKTTCNTIKGTKTKLDEEEAKILARSAGDDELPANAMELGRLWLFQSARPYLRALFEHGEMLVRSWRQQGIEDALAVYLKLLRLNTSDNQAARYLIPALYIRLGRNQEAYDFLKGWGFQFRNRPEAKDLGPNQGYPLVKDADATEEVELWTGGTILDLSFVSSLQLIKVRLLLGLQHLLQARADLPEGAPMPSAREVLANVRGKYCDDILDRMPEVFADEASIVKKQGELNEQLKELFTAVDKYNKHFWPMMLQPEERDFATGSQMYTHRSREEAHLAFSQTYPAWCETPMAIGMIRAAVASTKSSGSTSKSQYPQDTEPLCTCTKLDGKRYITGSALTTPPK</sequence>
<protein>
    <submittedName>
        <fullName evidence="1">Uncharacterized protein</fullName>
    </submittedName>
</protein>